<reference evidence="2" key="1">
    <citation type="submission" date="2016-06" db="EMBL/GenBank/DDBJ databases">
        <authorList>
            <person name="Rodrigo-Torres Lidia"/>
            <person name="Arahal R.David."/>
        </authorList>
    </citation>
    <scope>NUCLEOTIDE SEQUENCE [LARGE SCALE GENOMIC DNA]</scope>
    <source>
        <strain evidence="2">CECT 7223</strain>
    </source>
</reference>
<gene>
    <name evidence="1" type="ORF">VAT7223_04179</name>
</gene>
<proteinExistence type="predicted"/>
<accession>A0A1C3J3V9</accession>
<name>A0A1C3J3V9_9VIBR</name>
<dbReference type="Proteomes" id="UP000092876">
    <property type="component" value="Unassembled WGS sequence"/>
</dbReference>
<organism evidence="1 2">
    <name type="scientific">Vibrio atlanticus</name>
    <dbReference type="NCBI Taxonomy" id="693153"/>
    <lineage>
        <taxon>Bacteria</taxon>
        <taxon>Pseudomonadati</taxon>
        <taxon>Pseudomonadota</taxon>
        <taxon>Gammaproteobacteria</taxon>
        <taxon>Vibrionales</taxon>
        <taxon>Vibrionaceae</taxon>
        <taxon>Vibrio</taxon>
    </lineage>
</organism>
<dbReference type="PROSITE" id="PS51257">
    <property type="entry name" value="PROKAR_LIPOPROTEIN"/>
    <property type="match status" value="1"/>
</dbReference>
<protein>
    <recommendedName>
        <fullName evidence="3">DNA polymerase III subunit beta</fullName>
    </recommendedName>
</protein>
<sequence length="148" mass="16332">MMKKLAFAACVVALAGCSAPQVEWQQDNQVEVSAATVTMKSNLWHNKMPTIGEAQDKTLHGAIYLESDSQLPATLAVESVTVKQGADTLLVTADDLDLRTHSETQWEVAFVWQLEIDSDKPVDVAIELKDGETVKWLVEKDVKVDTVY</sequence>
<evidence type="ECO:0008006" key="3">
    <source>
        <dbReference type="Google" id="ProtNLM"/>
    </source>
</evidence>
<evidence type="ECO:0000313" key="2">
    <source>
        <dbReference type="Proteomes" id="UP000092876"/>
    </source>
</evidence>
<evidence type="ECO:0000313" key="1">
    <source>
        <dbReference type="EMBL" id="SBS68382.1"/>
    </source>
</evidence>
<dbReference type="AlphaFoldDB" id="A0A1C3J3V9"/>
<dbReference type="EMBL" id="FLQP01000092">
    <property type="protein sequence ID" value="SBS68382.1"/>
    <property type="molecule type" value="Genomic_DNA"/>
</dbReference>